<dbReference type="CDD" id="cd00254">
    <property type="entry name" value="LT-like"/>
    <property type="match status" value="1"/>
</dbReference>
<evidence type="ECO:0000259" key="3">
    <source>
        <dbReference type="Pfam" id="PF01464"/>
    </source>
</evidence>
<dbReference type="InterPro" id="IPR023346">
    <property type="entry name" value="Lysozyme-like_dom_sf"/>
</dbReference>
<dbReference type="Proteomes" id="UP000058074">
    <property type="component" value="Chromosome"/>
</dbReference>
<comment type="similarity">
    <text evidence="2">Belongs to the virb1 family.</text>
</comment>
<evidence type="ECO:0000313" key="5">
    <source>
        <dbReference type="Proteomes" id="UP000058074"/>
    </source>
</evidence>
<dbReference type="PANTHER" id="PTHR37423:SF2">
    <property type="entry name" value="MEMBRANE-BOUND LYTIC MUREIN TRANSGLYCOSYLASE C"/>
    <property type="match status" value="1"/>
</dbReference>
<comment type="similarity">
    <text evidence="1">Belongs to the transglycosylase Slt family.</text>
</comment>
<proteinExistence type="inferred from homology"/>
<organism evidence="4 5">
    <name type="scientific">Sphingopyxis macrogoltabida</name>
    <name type="common">Sphingomonas macrogoltabidus</name>
    <dbReference type="NCBI Taxonomy" id="33050"/>
    <lineage>
        <taxon>Bacteria</taxon>
        <taxon>Pseudomonadati</taxon>
        <taxon>Pseudomonadota</taxon>
        <taxon>Alphaproteobacteria</taxon>
        <taxon>Sphingomonadales</taxon>
        <taxon>Sphingomonadaceae</taxon>
        <taxon>Sphingopyxis</taxon>
    </lineage>
</organism>
<accession>A0A0N9V3L2</accession>
<evidence type="ECO:0000256" key="1">
    <source>
        <dbReference type="ARBA" id="ARBA00007734"/>
    </source>
</evidence>
<protein>
    <recommendedName>
        <fullName evidence="3">Transglycosylase SLT domain-containing protein</fullName>
    </recommendedName>
</protein>
<dbReference type="KEGG" id="smag:AN936_21855"/>
<dbReference type="Gene3D" id="1.10.530.10">
    <property type="match status" value="1"/>
</dbReference>
<dbReference type="RefSeq" id="WP_054589880.1">
    <property type="nucleotide sequence ID" value="NZ_CP012700.1"/>
</dbReference>
<sequence>MPRVQVYQANQVAPAETTGARHRAADIGAGGMAIGAGVTNLGRSAAEFADAQEDINLRFDDTEAQKAAQRYQVAAAKITSEFQMETGANAYGKRTATEEALAKLREETLGTATNDRMRRMASDRIAGLYGADTVKVGEHATRQLRTEQDATLKAQIVLSGEDAAANWDRPDLMTAHVDTMKSSVEKLGTLNGWSNDRVRLETSSAVSAVHKDVINRMLADDDIDTAQIYLEANADEMNATDELSVRGAMKEPLLTRQAQGDFDRAVGTMPVPEGAATKEAAPAGTSFDAMVAVTAQSESGNRERDASGRLITSPAGAQGKMQVMPGTNLDPGFGVRAAKDNSDAERTRVGRDYLAAMLKRYGGDPAKAWAAYNAGPGRVDDAIAGGGDWLSRLPKETRDYVKKNVAAVGGGAGAQQSARTWDKAAVYAQIDALADKEGWSPERRERSKLWADKEIARDEQLKAREEDAAEREASAWVMKNSGFTDLSQMPASIRDRLSPEAQLRYMEAAKRNAAPKEVPANGPTALALTLKSIYEPEGFKSEALGAYAGSMTRAELESLAVRQARMRTEKPKDTRMRSGITGAISWGEKYGGLGKFNEDQRVAIYGLMESDARRLSADGKKELTEQDYLALFKRATREVPTTTWYGGSSTRPIYDMGASNIPAATRKKIADAYRKTYGTDPTDEQVADYWRRVYAK</sequence>
<dbReference type="EMBL" id="CP012700">
    <property type="protein sequence ID" value="ALH82902.1"/>
    <property type="molecule type" value="Genomic_DNA"/>
</dbReference>
<dbReference type="InterPro" id="IPR008258">
    <property type="entry name" value="Transglycosylase_SLT_dom_1"/>
</dbReference>
<dbReference type="AlphaFoldDB" id="A0A0N9V3L2"/>
<dbReference type="Pfam" id="PF01464">
    <property type="entry name" value="SLT"/>
    <property type="match status" value="1"/>
</dbReference>
<dbReference type="PATRIC" id="fig|33050.5.peg.4526"/>
<name>A0A0N9V3L2_SPHMC</name>
<evidence type="ECO:0000256" key="2">
    <source>
        <dbReference type="ARBA" id="ARBA00009387"/>
    </source>
</evidence>
<reference evidence="4 5" key="1">
    <citation type="journal article" date="2015" name="Genome Announc.">
        <title>Complete Genome Sequence of Polypropylene Glycol- and Polyethylene Glycol-Degrading Sphingopyxis macrogoltabida Strain EY-1.</title>
        <authorList>
            <person name="Ohtsubo Y."/>
            <person name="Nagata Y."/>
            <person name="Numata M."/>
            <person name="Tsuchikane K."/>
            <person name="Hosoyama A."/>
            <person name="Yamazoe A."/>
            <person name="Tsuda M."/>
            <person name="Fujita N."/>
            <person name="Kawai F."/>
        </authorList>
    </citation>
    <scope>NUCLEOTIDE SEQUENCE [LARGE SCALE GENOMIC DNA]</scope>
    <source>
        <strain evidence="4 5">EY-1</strain>
    </source>
</reference>
<gene>
    <name evidence="4" type="ORF">AN936_21855</name>
</gene>
<dbReference type="SUPFAM" id="SSF53955">
    <property type="entry name" value="Lysozyme-like"/>
    <property type="match status" value="1"/>
</dbReference>
<feature type="domain" description="Transglycosylase SLT" evidence="3">
    <location>
        <begin position="289"/>
        <end position="384"/>
    </location>
</feature>
<dbReference type="PANTHER" id="PTHR37423">
    <property type="entry name" value="SOLUBLE LYTIC MUREIN TRANSGLYCOSYLASE-RELATED"/>
    <property type="match status" value="1"/>
</dbReference>
<evidence type="ECO:0000313" key="4">
    <source>
        <dbReference type="EMBL" id="ALH82902.1"/>
    </source>
</evidence>